<evidence type="ECO:0000313" key="3">
    <source>
        <dbReference type="Proteomes" id="UP000031518"/>
    </source>
</evidence>
<name>A0A0B6WXF8_9BACT</name>
<dbReference type="AlphaFoldDB" id="A0A0B6WXF8"/>
<reference evidence="2 3" key="1">
    <citation type="submission" date="2013-12" db="EMBL/GenBank/DDBJ databases">
        <authorList>
            <person name="Stott M."/>
        </authorList>
    </citation>
    <scope>NUCLEOTIDE SEQUENCE [LARGE SCALE GENOMIC DNA]</scope>
    <source>
        <strain evidence="2 3">K22</strain>
    </source>
</reference>
<gene>
    <name evidence="2" type="ORF">PYK22_00850</name>
</gene>
<dbReference type="Proteomes" id="UP000031518">
    <property type="component" value="Unassembled WGS sequence"/>
</dbReference>
<accession>A0A0B6WXF8</accession>
<protein>
    <submittedName>
        <fullName evidence="2">Uncharacterized protein</fullName>
    </submittedName>
</protein>
<keyword evidence="3" id="KW-1185">Reference proteome</keyword>
<dbReference type="EMBL" id="CBXV010000003">
    <property type="protein sequence ID" value="CDM64855.1"/>
    <property type="molecule type" value="Genomic_DNA"/>
</dbReference>
<feature type="region of interest" description="Disordered" evidence="1">
    <location>
        <begin position="20"/>
        <end position="59"/>
    </location>
</feature>
<evidence type="ECO:0000256" key="1">
    <source>
        <dbReference type="SAM" id="MobiDB-lite"/>
    </source>
</evidence>
<evidence type="ECO:0000313" key="2">
    <source>
        <dbReference type="EMBL" id="CDM64855.1"/>
    </source>
</evidence>
<reference evidence="2 3" key="2">
    <citation type="submission" date="2015-01" db="EMBL/GenBank/DDBJ databases">
        <title>Complete genome sequence of Pyrinomonas methylaliphatogenes type strain K22T.</title>
        <authorList>
            <person name="Lee K.C.Y."/>
            <person name="Power J.F."/>
            <person name="Dunfield P.F."/>
            <person name="Morgan X.C."/>
            <person name="Huttenhower C."/>
            <person name="Stott M.B."/>
        </authorList>
    </citation>
    <scope>NUCLEOTIDE SEQUENCE [LARGE SCALE GENOMIC DNA]</scope>
    <source>
        <strain evidence="2 3">K22</strain>
    </source>
</reference>
<organism evidence="2 3">
    <name type="scientific">Pyrinomonas methylaliphatogenes</name>
    <dbReference type="NCBI Taxonomy" id="454194"/>
    <lineage>
        <taxon>Bacteria</taxon>
        <taxon>Pseudomonadati</taxon>
        <taxon>Acidobacteriota</taxon>
        <taxon>Blastocatellia</taxon>
        <taxon>Blastocatellales</taxon>
        <taxon>Pyrinomonadaceae</taxon>
        <taxon>Pyrinomonas</taxon>
    </lineage>
</organism>
<sequence length="59" mass="6142">MMTLDIGRTNAQALILEGQNSSFGDDDRSVADAATAAGNGKTHLSTMMTPDMPLPPLPP</sequence>
<proteinExistence type="predicted"/>